<dbReference type="Pfam" id="PF01491">
    <property type="entry name" value="Frataxin_Cyay"/>
    <property type="match status" value="1"/>
</dbReference>
<evidence type="ECO:0000256" key="3">
    <source>
        <dbReference type="ARBA" id="ARBA00013107"/>
    </source>
</evidence>
<dbReference type="GO" id="GO:0006826">
    <property type="term" value="P:iron ion transport"/>
    <property type="evidence" value="ECO:0007669"/>
    <property type="project" value="UniProtKB-KW"/>
</dbReference>
<comment type="catalytic activity">
    <reaction evidence="12">
        <text>4 Fe(2+) + O2 + 4 H(+) = 4 Fe(3+) + 2 H2O</text>
        <dbReference type="Rhea" id="RHEA:11148"/>
        <dbReference type="ChEBI" id="CHEBI:15377"/>
        <dbReference type="ChEBI" id="CHEBI:15378"/>
        <dbReference type="ChEBI" id="CHEBI:15379"/>
        <dbReference type="ChEBI" id="CHEBI:29033"/>
        <dbReference type="ChEBI" id="CHEBI:29034"/>
        <dbReference type="EC" id="1.16.3.1"/>
    </reaction>
</comment>
<dbReference type="GO" id="GO:0005739">
    <property type="term" value="C:mitochondrion"/>
    <property type="evidence" value="ECO:0007669"/>
    <property type="project" value="UniProtKB-SubCell"/>
</dbReference>
<name>A0AAV0AL25_PHAPC</name>
<protein>
    <recommendedName>
        <fullName evidence="3">ferroxidase</fullName>
        <ecNumber evidence="3">1.16.3.1</ecNumber>
    </recommendedName>
</protein>
<dbReference type="AlphaFoldDB" id="A0AAV0AL25"/>
<keyword evidence="5" id="KW-0813">Transport</keyword>
<dbReference type="Proteomes" id="UP001153365">
    <property type="component" value="Unassembled WGS sequence"/>
</dbReference>
<dbReference type="GO" id="GO:0008199">
    <property type="term" value="F:ferric iron binding"/>
    <property type="evidence" value="ECO:0007669"/>
    <property type="project" value="InterPro"/>
</dbReference>
<dbReference type="PANTHER" id="PTHR16821">
    <property type="entry name" value="FRATAXIN"/>
    <property type="match status" value="1"/>
</dbReference>
<dbReference type="NCBIfam" id="TIGR03422">
    <property type="entry name" value="mito_frataxin"/>
    <property type="match status" value="1"/>
</dbReference>
<evidence type="ECO:0000256" key="1">
    <source>
        <dbReference type="ARBA" id="ARBA00004173"/>
    </source>
</evidence>
<dbReference type="InterPro" id="IPR036524">
    <property type="entry name" value="Frataxin/CyaY_sf"/>
</dbReference>
<keyword evidence="10" id="KW-0406">Ion transport</keyword>
<keyword evidence="9" id="KW-0408">Iron</keyword>
<evidence type="ECO:0000256" key="12">
    <source>
        <dbReference type="ARBA" id="ARBA00047990"/>
    </source>
</evidence>
<comment type="subcellular location">
    <subcellularLocation>
        <location evidence="1">Mitochondrion</location>
    </subcellularLocation>
</comment>
<comment type="caution">
    <text evidence="13">The sequence shown here is derived from an EMBL/GenBank/DDBJ whole genome shotgun (WGS) entry which is preliminary data.</text>
</comment>
<dbReference type="InterPro" id="IPR002908">
    <property type="entry name" value="Frataxin/CyaY"/>
</dbReference>
<evidence type="ECO:0000256" key="9">
    <source>
        <dbReference type="ARBA" id="ARBA00023004"/>
    </source>
</evidence>
<dbReference type="GO" id="GO:0008198">
    <property type="term" value="F:ferrous iron binding"/>
    <property type="evidence" value="ECO:0007669"/>
    <property type="project" value="TreeGrafter"/>
</dbReference>
<keyword evidence="4" id="KW-0409">Iron storage</keyword>
<dbReference type="PROSITE" id="PS01344">
    <property type="entry name" value="FRATAXIN_1"/>
    <property type="match status" value="1"/>
</dbReference>
<keyword evidence="7" id="KW-0809">Transit peptide</keyword>
<evidence type="ECO:0000256" key="6">
    <source>
        <dbReference type="ARBA" id="ARBA00022496"/>
    </source>
</evidence>
<dbReference type="EMBL" id="CALTRL010000447">
    <property type="protein sequence ID" value="CAH7668174.1"/>
    <property type="molecule type" value="Genomic_DNA"/>
</dbReference>
<evidence type="ECO:0000256" key="7">
    <source>
        <dbReference type="ARBA" id="ARBA00022946"/>
    </source>
</evidence>
<evidence type="ECO:0000313" key="13">
    <source>
        <dbReference type="EMBL" id="CAH7668174.1"/>
    </source>
</evidence>
<keyword evidence="8" id="KW-0560">Oxidoreductase</keyword>
<dbReference type="NCBIfam" id="TIGR03421">
    <property type="entry name" value="FeS_CyaY"/>
    <property type="match status" value="1"/>
</dbReference>
<dbReference type="GO" id="GO:0051537">
    <property type="term" value="F:2 iron, 2 sulfur cluster binding"/>
    <property type="evidence" value="ECO:0007669"/>
    <property type="project" value="TreeGrafter"/>
</dbReference>
<evidence type="ECO:0000256" key="10">
    <source>
        <dbReference type="ARBA" id="ARBA00023065"/>
    </source>
</evidence>
<dbReference type="InterPro" id="IPR020895">
    <property type="entry name" value="Frataxin_CS"/>
</dbReference>
<comment type="similarity">
    <text evidence="2">Belongs to the frataxin family.</text>
</comment>
<dbReference type="SMART" id="SM01219">
    <property type="entry name" value="Frataxin_Cyay"/>
    <property type="match status" value="1"/>
</dbReference>
<reference evidence="13" key="1">
    <citation type="submission" date="2022-06" db="EMBL/GenBank/DDBJ databases">
        <authorList>
            <consortium name="SYNGENTA / RWTH Aachen University"/>
        </authorList>
    </citation>
    <scope>NUCLEOTIDE SEQUENCE</scope>
</reference>
<dbReference type="Gene3D" id="3.30.920.10">
    <property type="entry name" value="Frataxin/CyaY"/>
    <property type="match status" value="1"/>
</dbReference>
<keyword evidence="6" id="KW-0410">Iron transport</keyword>
<organism evidence="13 14">
    <name type="scientific">Phakopsora pachyrhizi</name>
    <name type="common">Asian soybean rust disease fungus</name>
    <dbReference type="NCBI Taxonomy" id="170000"/>
    <lineage>
        <taxon>Eukaryota</taxon>
        <taxon>Fungi</taxon>
        <taxon>Dikarya</taxon>
        <taxon>Basidiomycota</taxon>
        <taxon>Pucciniomycotina</taxon>
        <taxon>Pucciniomycetes</taxon>
        <taxon>Pucciniales</taxon>
        <taxon>Phakopsoraceae</taxon>
        <taxon>Phakopsora</taxon>
    </lineage>
</organism>
<evidence type="ECO:0000256" key="8">
    <source>
        <dbReference type="ARBA" id="ARBA00023002"/>
    </source>
</evidence>
<dbReference type="GO" id="GO:0006879">
    <property type="term" value="P:intracellular iron ion homeostasis"/>
    <property type="evidence" value="ECO:0007669"/>
    <property type="project" value="UniProtKB-KW"/>
</dbReference>
<dbReference type="PRINTS" id="PR00904">
    <property type="entry name" value="FRATAXIN"/>
</dbReference>
<dbReference type="PANTHER" id="PTHR16821:SF2">
    <property type="entry name" value="FRATAXIN, MITOCHONDRIAL"/>
    <property type="match status" value="1"/>
</dbReference>
<dbReference type="GO" id="GO:0034986">
    <property type="term" value="F:iron chaperone activity"/>
    <property type="evidence" value="ECO:0007669"/>
    <property type="project" value="TreeGrafter"/>
</dbReference>
<dbReference type="PROSITE" id="PS50810">
    <property type="entry name" value="FRATAXIN_2"/>
    <property type="match status" value="1"/>
</dbReference>
<gene>
    <name evidence="13" type="ORF">PPACK8108_LOCUS2645</name>
</gene>
<dbReference type="GO" id="GO:0016226">
    <property type="term" value="P:iron-sulfur cluster assembly"/>
    <property type="evidence" value="ECO:0007669"/>
    <property type="project" value="InterPro"/>
</dbReference>
<evidence type="ECO:0000256" key="5">
    <source>
        <dbReference type="ARBA" id="ARBA00022448"/>
    </source>
</evidence>
<keyword evidence="11" id="KW-0496">Mitochondrion</keyword>
<proteinExistence type="inferred from homology"/>
<keyword evidence="14" id="KW-1185">Reference proteome</keyword>
<sequence>MSINKLGTFSLGFNLLKPHCLRLGRVQTYKKQWYNSSQLNHLNLLKGRSQICQRVFTVTQRISSFHLGQPISNQKKDLKASTVKNSTLTDQEYHYFSDDFLQRLSETLENLIESDNPEVNGWDVDYSSGVLTLSVGNNGTYVINKQPPNKQIWLSSPSSGPKRFDFDKDTKVWFYSRDGTRLKELLFEEIKTLIGNDTFSTLFESSDEAKL</sequence>
<dbReference type="InterPro" id="IPR017789">
    <property type="entry name" value="Frataxin"/>
</dbReference>
<evidence type="ECO:0000256" key="4">
    <source>
        <dbReference type="ARBA" id="ARBA00022434"/>
    </source>
</evidence>
<accession>A0AAV0AL25</accession>
<dbReference type="EC" id="1.16.3.1" evidence="3"/>
<dbReference type="GO" id="GO:0004322">
    <property type="term" value="F:ferroxidase activity"/>
    <property type="evidence" value="ECO:0007669"/>
    <property type="project" value="UniProtKB-EC"/>
</dbReference>
<evidence type="ECO:0000256" key="2">
    <source>
        <dbReference type="ARBA" id="ARBA00008183"/>
    </source>
</evidence>
<dbReference type="SUPFAM" id="SSF55387">
    <property type="entry name" value="Frataxin/Nqo15-like"/>
    <property type="match status" value="1"/>
</dbReference>
<evidence type="ECO:0000256" key="11">
    <source>
        <dbReference type="ARBA" id="ARBA00023128"/>
    </source>
</evidence>
<evidence type="ECO:0000313" key="14">
    <source>
        <dbReference type="Proteomes" id="UP001153365"/>
    </source>
</evidence>